<dbReference type="EMBL" id="CAJOAY010007344">
    <property type="protein sequence ID" value="CAF4163875.1"/>
    <property type="molecule type" value="Genomic_DNA"/>
</dbReference>
<dbReference type="AlphaFoldDB" id="A0A819Z693"/>
<dbReference type="Proteomes" id="UP000663881">
    <property type="component" value="Unassembled WGS sequence"/>
</dbReference>
<feature type="non-terminal residue" evidence="2">
    <location>
        <position position="25"/>
    </location>
</feature>
<accession>A0A819Z693</accession>
<evidence type="ECO:0000313" key="3">
    <source>
        <dbReference type="Proteomes" id="UP000663881"/>
    </source>
</evidence>
<evidence type="ECO:0000313" key="2">
    <source>
        <dbReference type="EMBL" id="CAF4163875.1"/>
    </source>
</evidence>
<feature type="region of interest" description="Disordered" evidence="1">
    <location>
        <begin position="1"/>
        <end position="25"/>
    </location>
</feature>
<protein>
    <submittedName>
        <fullName evidence="2">Uncharacterized protein</fullName>
    </submittedName>
</protein>
<sequence>MESPSNEELRGVTPKEPMFLVPNNE</sequence>
<name>A0A819Z693_9BILA</name>
<organism evidence="2 3">
    <name type="scientific">Adineta steineri</name>
    <dbReference type="NCBI Taxonomy" id="433720"/>
    <lineage>
        <taxon>Eukaryota</taxon>
        <taxon>Metazoa</taxon>
        <taxon>Spiralia</taxon>
        <taxon>Gnathifera</taxon>
        <taxon>Rotifera</taxon>
        <taxon>Eurotatoria</taxon>
        <taxon>Bdelloidea</taxon>
        <taxon>Adinetida</taxon>
        <taxon>Adinetidae</taxon>
        <taxon>Adineta</taxon>
    </lineage>
</organism>
<evidence type="ECO:0000256" key="1">
    <source>
        <dbReference type="SAM" id="MobiDB-lite"/>
    </source>
</evidence>
<proteinExistence type="predicted"/>
<reference evidence="2" key="1">
    <citation type="submission" date="2021-02" db="EMBL/GenBank/DDBJ databases">
        <authorList>
            <person name="Nowell W R."/>
        </authorList>
    </citation>
    <scope>NUCLEOTIDE SEQUENCE</scope>
</reference>
<comment type="caution">
    <text evidence="2">The sequence shown here is derived from an EMBL/GenBank/DDBJ whole genome shotgun (WGS) entry which is preliminary data.</text>
</comment>
<gene>
    <name evidence="2" type="ORF">OKA104_LOCUS38958</name>
</gene>